<sequence>MKKIQFLFVTVAFSLFLVACSSSSGTANRQKAVKDYSQYNNLVEVLQSVQGLRVMGSGSNAKVFMSGYNTTNATNREPLFVVDGIPVGSSLVNLNGLLTPVMVKSIKTIRGMQATSRYGDEGLYGVVQITTINAK</sequence>
<keyword evidence="1" id="KW-0472">Membrane</keyword>
<evidence type="ECO:0000313" key="5">
    <source>
        <dbReference type="Proteomes" id="UP000036908"/>
    </source>
</evidence>
<keyword evidence="1" id="KW-0813">Transport</keyword>
<comment type="caution">
    <text evidence="4">The sequence shown here is derived from an EMBL/GenBank/DDBJ whole genome shotgun (WGS) entry which is preliminary data.</text>
</comment>
<accession>A0A0L8AGZ3</accession>
<dbReference type="RefSeq" id="WP_053225066.1">
    <property type="nucleotide sequence ID" value="NZ_JSVA01000027.1"/>
</dbReference>
<dbReference type="Gene3D" id="2.170.130.10">
    <property type="entry name" value="TonB-dependent receptor, plug domain"/>
    <property type="match status" value="1"/>
</dbReference>
<evidence type="ECO:0000313" key="4">
    <source>
        <dbReference type="EMBL" id="KOF01420.1"/>
    </source>
</evidence>
<dbReference type="PROSITE" id="PS52016">
    <property type="entry name" value="TONB_DEPENDENT_REC_3"/>
    <property type="match status" value="1"/>
</dbReference>
<reference evidence="5" key="1">
    <citation type="submission" date="2014-11" db="EMBL/GenBank/DDBJ databases">
        <title>Genome sequencing of Roseivirga sp. D-25.</title>
        <authorList>
            <person name="Selvaratnam C."/>
            <person name="Thevarajoo S."/>
            <person name="Goh K.M."/>
            <person name="Eee R."/>
            <person name="Chan K.-G."/>
            <person name="Chong C.S."/>
        </authorList>
    </citation>
    <scope>NUCLEOTIDE SEQUENCE [LARGE SCALE GENOMIC DNA]</scope>
    <source>
        <strain evidence="5">D-25</strain>
    </source>
</reference>
<dbReference type="OrthoDB" id="982809at2"/>
<evidence type="ECO:0000256" key="1">
    <source>
        <dbReference type="PROSITE-ProRule" id="PRU01360"/>
    </source>
</evidence>
<keyword evidence="1" id="KW-0812">Transmembrane</keyword>
<keyword evidence="5" id="KW-1185">Reference proteome</keyword>
<dbReference type="Pfam" id="PF07715">
    <property type="entry name" value="Plug"/>
    <property type="match status" value="1"/>
</dbReference>
<name>A0A0L8AGZ3_9BACT</name>
<keyword evidence="1" id="KW-1134">Transmembrane beta strand</keyword>
<dbReference type="SUPFAM" id="SSF56935">
    <property type="entry name" value="Porins"/>
    <property type="match status" value="1"/>
</dbReference>
<dbReference type="GO" id="GO:0009279">
    <property type="term" value="C:cell outer membrane"/>
    <property type="evidence" value="ECO:0007669"/>
    <property type="project" value="UniProtKB-SubCell"/>
</dbReference>
<feature type="chain" id="PRO_5005580002" description="TonB-dependent receptor plug domain-containing protein" evidence="2">
    <location>
        <begin position="28"/>
        <end position="135"/>
    </location>
</feature>
<evidence type="ECO:0000256" key="2">
    <source>
        <dbReference type="SAM" id="SignalP"/>
    </source>
</evidence>
<feature type="domain" description="TonB-dependent receptor plug" evidence="3">
    <location>
        <begin position="30"/>
        <end position="126"/>
    </location>
</feature>
<comment type="subcellular location">
    <subcellularLocation>
        <location evidence="1">Cell outer membrane</location>
        <topology evidence="1">Multi-pass membrane protein</topology>
    </subcellularLocation>
</comment>
<dbReference type="Proteomes" id="UP000036908">
    <property type="component" value="Unassembled WGS sequence"/>
</dbReference>
<dbReference type="InterPro" id="IPR037066">
    <property type="entry name" value="Plug_dom_sf"/>
</dbReference>
<evidence type="ECO:0000259" key="3">
    <source>
        <dbReference type="Pfam" id="PF07715"/>
    </source>
</evidence>
<dbReference type="EMBL" id="JSVA01000027">
    <property type="protein sequence ID" value="KOF01420.1"/>
    <property type="molecule type" value="Genomic_DNA"/>
</dbReference>
<comment type="similarity">
    <text evidence="1">Belongs to the TonB-dependent receptor family.</text>
</comment>
<organism evidence="4 5">
    <name type="scientific">Roseivirga seohaensis subsp. aquiponti</name>
    <dbReference type="NCBI Taxonomy" id="1566026"/>
    <lineage>
        <taxon>Bacteria</taxon>
        <taxon>Pseudomonadati</taxon>
        <taxon>Bacteroidota</taxon>
        <taxon>Cytophagia</taxon>
        <taxon>Cytophagales</taxon>
        <taxon>Roseivirgaceae</taxon>
        <taxon>Roseivirga</taxon>
    </lineage>
</organism>
<dbReference type="InterPro" id="IPR012910">
    <property type="entry name" value="Plug_dom"/>
</dbReference>
<dbReference type="PATRIC" id="fig|1566026.4.peg.1956"/>
<feature type="signal peptide" evidence="2">
    <location>
        <begin position="1"/>
        <end position="27"/>
    </location>
</feature>
<gene>
    <name evidence="4" type="ORF">OB69_17560</name>
</gene>
<dbReference type="AlphaFoldDB" id="A0A0L8AGZ3"/>
<protein>
    <recommendedName>
        <fullName evidence="3">TonB-dependent receptor plug domain-containing protein</fullName>
    </recommendedName>
</protein>
<keyword evidence="2" id="KW-0732">Signal</keyword>
<keyword evidence="1" id="KW-0998">Cell outer membrane</keyword>
<dbReference type="InterPro" id="IPR039426">
    <property type="entry name" value="TonB-dep_rcpt-like"/>
</dbReference>
<proteinExistence type="inferred from homology"/>
<dbReference type="PROSITE" id="PS51257">
    <property type="entry name" value="PROKAR_LIPOPROTEIN"/>
    <property type="match status" value="1"/>
</dbReference>